<dbReference type="EMBL" id="CM001273">
    <property type="protein sequence ID" value="EHH31118.1"/>
    <property type="molecule type" value="Genomic_DNA"/>
</dbReference>
<feature type="non-terminal residue" evidence="2">
    <location>
        <position position="1"/>
    </location>
</feature>
<proteinExistence type="predicted"/>
<dbReference type="Proteomes" id="UP000013456">
    <property type="component" value="Chromosome X"/>
</dbReference>
<name>G7NRP1_MACMU</name>
<sequence length="58" mass="5988">SLGGAELNGVVNEEAKAGAMGKRRGRAPANKRGPREGGGAFPVLQLSGNWHCGRRQGC</sequence>
<feature type="region of interest" description="Disordered" evidence="1">
    <location>
        <begin position="1"/>
        <end position="42"/>
    </location>
</feature>
<dbReference type="AlphaFoldDB" id="G7NRP1"/>
<evidence type="ECO:0000313" key="2">
    <source>
        <dbReference type="EMBL" id="EHH31118.1"/>
    </source>
</evidence>
<evidence type="ECO:0000256" key="1">
    <source>
        <dbReference type="SAM" id="MobiDB-lite"/>
    </source>
</evidence>
<accession>G7NRP1</accession>
<organism evidence="2">
    <name type="scientific">Macaca mulatta</name>
    <name type="common">Rhesus macaque</name>
    <dbReference type="NCBI Taxonomy" id="9544"/>
    <lineage>
        <taxon>Eukaryota</taxon>
        <taxon>Metazoa</taxon>
        <taxon>Chordata</taxon>
        <taxon>Craniata</taxon>
        <taxon>Vertebrata</taxon>
        <taxon>Euteleostomi</taxon>
        <taxon>Mammalia</taxon>
        <taxon>Eutheria</taxon>
        <taxon>Euarchontoglires</taxon>
        <taxon>Primates</taxon>
        <taxon>Haplorrhini</taxon>
        <taxon>Catarrhini</taxon>
        <taxon>Cercopithecidae</taxon>
        <taxon>Cercopithecinae</taxon>
        <taxon>Macaca</taxon>
    </lineage>
</organism>
<gene>
    <name evidence="2" type="ORF">EGK_20975</name>
</gene>
<protein>
    <submittedName>
        <fullName evidence="2">Uncharacterized protein</fullName>
    </submittedName>
</protein>
<feature type="non-terminal residue" evidence="2">
    <location>
        <position position="58"/>
    </location>
</feature>
<reference evidence="2" key="1">
    <citation type="journal article" date="2011" name="Nat. Biotechnol.">
        <title>Genome sequencing and comparison of two nonhuman primate animal models, the cynomolgus and Chinese rhesus macaques.</title>
        <authorList>
            <person name="Yan G."/>
            <person name="Zhang G."/>
            <person name="Fang X."/>
            <person name="Zhang Y."/>
            <person name="Li C."/>
            <person name="Ling F."/>
            <person name="Cooper D.N."/>
            <person name="Li Q."/>
            <person name="Li Y."/>
            <person name="van Gool A.J."/>
            <person name="Du H."/>
            <person name="Chen J."/>
            <person name="Chen R."/>
            <person name="Zhang P."/>
            <person name="Huang Z."/>
            <person name="Thompson J.R."/>
            <person name="Meng Y."/>
            <person name="Bai Y."/>
            <person name="Wang J."/>
            <person name="Zhuo M."/>
            <person name="Wang T."/>
            <person name="Huang Y."/>
            <person name="Wei L."/>
            <person name="Li J."/>
            <person name="Wang Z."/>
            <person name="Hu H."/>
            <person name="Yang P."/>
            <person name="Le L."/>
            <person name="Stenson P.D."/>
            <person name="Li B."/>
            <person name="Liu X."/>
            <person name="Ball E.V."/>
            <person name="An N."/>
            <person name="Huang Q."/>
            <person name="Zhang Y."/>
            <person name="Fan W."/>
            <person name="Zhang X."/>
            <person name="Li Y."/>
            <person name="Wang W."/>
            <person name="Katze M.G."/>
            <person name="Su B."/>
            <person name="Nielsen R."/>
            <person name="Yang H."/>
            <person name="Wang J."/>
            <person name="Wang X."/>
            <person name="Wang J."/>
        </authorList>
    </citation>
    <scope>NUCLEOTIDE SEQUENCE [LARGE SCALE GENOMIC DNA]</scope>
    <source>
        <strain evidence="2">CR-5</strain>
    </source>
</reference>